<dbReference type="InterPro" id="IPR036318">
    <property type="entry name" value="FAD-bd_PCMH-like_sf"/>
</dbReference>
<dbReference type="HAMAP" id="MF_00037">
    <property type="entry name" value="MurB"/>
    <property type="match status" value="1"/>
</dbReference>
<dbReference type="SUPFAM" id="SSF56194">
    <property type="entry name" value="Uridine diphospho-N-Acetylenolpyruvylglucosamine reductase, MurB, C-terminal domain"/>
    <property type="match status" value="1"/>
</dbReference>
<evidence type="ECO:0000256" key="6">
    <source>
        <dbReference type="ARBA" id="ARBA00015188"/>
    </source>
</evidence>
<dbReference type="InterPro" id="IPR016166">
    <property type="entry name" value="FAD-bd_PCMH"/>
</dbReference>
<keyword evidence="14 19" id="KW-0560">Oxidoreductase</keyword>
<dbReference type="InterPro" id="IPR003170">
    <property type="entry name" value="MurB"/>
</dbReference>
<keyword evidence="8 19" id="KW-0132">Cell division</keyword>
<dbReference type="InterPro" id="IPR011601">
    <property type="entry name" value="MurB_C"/>
</dbReference>
<keyword evidence="13 19" id="KW-0573">Peptidoglycan synthesis</keyword>
<comment type="caution">
    <text evidence="21">The sequence shown here is derived from an EMBL/GenBank/DDBJ whole genome shotgun (WGS) entry which is preliminary data.</text>
</comment>
<evidence type="ECO:0000256" key="11">
    <source>
        <dbReference type="ARBA" id="ARBA00022857"/>
    </source>
</evidence>
<keyword evidence="11 19" id="KW-0521">NADP</keyword>
<dbReference type="EMBL" id="DSVL01000410">
    <property type="protein sequence ID" value="HFH30463.1"/>
    <property type="molecule type" value="Genomic_DNA"/>
</dbReference>
<accession>A0A7C3IFG8</accession>
<dbReference type="GO" id="GO:0008762">
    <property type="term" value="F:UDP-N-acetylmuramate dehydrogenase activity"/>
    <property type="evidence" value="ECO:0007669"/>
    <property type="project" value="UniProtKB-UniRule"/>
</dbReference>
<dbReference type="Gene3D" id="3.30.465.10">
    <property type="match status" value="1"/>
</dbReference>
<evidence type="ECO:0000313" key="21">
    <source>
        <dbReference type="EMBL" id="HFH30463.1"/>
    </source>
</evidence>
<reference evidence="21" key="1">
    <citation type="journal article" date="2020" name="mSystems">
        <title>Genome- and Community-Level Interaction Insights into Carbon Utilization and Element Cycling Functions of Hydrothermarchaeota in Hydrothermal Sediment.</title>
        <authorList>
            <person name="Zhou Z."/>
            <person name="Liu Y."/>
            <person name="Xu W."/>
            <person name="Pan J."/>
            <person name="Luo Z.H."/>
            <person name="Li M."/>
        </authorList>
    </citation>
    <scope>NUCLEOTIDE SEQUENCE [LARGE SCALE GENOMIC DNA]</scope>
    <source>
        <strain evidence="21">SpSt-503</strain>
    </source>
</reference>
<dbReference type="NCBIfam" id="TIGR00179">
    <property type="entry name" value="murB"/>
    <property type="match status" value="1"/>
</dbReference>
<dbReference type="GO" id="GO:0051301">
    <property type="term" value="P:cell division"/>
    <property type="evidence" value="ECO:0007669"/>
    <property type="project" value="UniProtKB-KW"/>
</dbReference>
<evidence type="ECO:0000256" key="9">
    <source>
        <dbReference type="ARBA" id="ARBA00022630"/>
    </source>
</evidence>
<dbReference type="PROSITE" id="PS51387">
    <property type="entry name" value="FAD_PCMH"/>
    <property type="match status" value="1"/>
</dbReference>
<evidence type="ECO:0000259" key="20">
    <source>
        <dbReference type="PROSITE" id="PS51387"/>
    </source>
</evidence>
<keyword evidence="12 19" id="KW-0133">Cell shape</keyword>
<dbReference type="InterPro" id="IPR006094">
    <property type="entry name" value="Oxid_FAD_bind_N"/>
</dbReference>
<evidence type="ECO:0000256" key="12">
    <source>
        <dbReference type="ARBA" id="ARBA00022960"/>
    </source>
</evidence>
<keyword evidence="7 19" id="KW-0963">Cytoplasm</keyword>
<evidence type="ECO:0000256" key="2">
    <source>
        <dbReference type="ARBA" id="ARBA00003921"/>
    </source>
</evidence>
<comment type="function">
    <text evidence="2 19">Cell wall formation.</text>
</comment>
<comment type="similarity">
    <text evidence="19">Belongs to the MurB family.</text>
</comment>
<name>A0A7C3IFG8_9SPIR</name>
<dbReference type="PANTHER" id="PTHR21071:SF4">
    <property type="entry name" value="UDP-N-ACETYLENOLPYRUVOYLGLUCOSAMINE REDUCTASE"/>
    <property type="match status" value="1"/>
</dbReference>
<feature type="active site" evidence="19">
    <location>
        <position position="296"/>
    </location>
</feature>
<evidence type="ECO:0000256" key="4">
    <source>
        <dbReference type="ARBA" id="ARBA00004752"/>
    </source>
</evidence>
<dbReference type="UniPathway" id="UPA00219"/>
<evidence type="ECO:0000256" key="14">
    <source>
        <dbReference type="ARBA" id="ARBA00023002"/>
    </source>
</evidence>
<organism evidence="21">
    <name type="scientific">Gracilinema caldarium</name>
    <dbReference type="NCBI Taxonomy" id="215591"/>
    <lineage>
        <taxon>Bacteria</taxon>
        <taxon>Pseudomonadati</taxon>
        <taxon>Spirochaetota</taxon>
        <taxon>Spirochaetia</taxon>
        <taxon>Spirochaetales</taxon>
        <taxon>Breznakiellaceae</taxon>
        <taxon>Gracilinema</taxon>
    </lineage>
</organism>
<dbReference type="Gene3D" id="3.90.78.10">
    <property type="entry name" value="UDP-N-acetylenolpyruvoylglucosamine reductase, C-terminal domain"/>
    <property type="match status" value="1"/>
</dbReference>
<evidence type="ECO:0000256" key="15">
    <source>
        <dbReference type="ARBA" id="ARBA00023306"/>
    </source>
</evidence>
<dbReference type="EC" id="1.3.1.98" evidence="5 19"/>
<evidence type="ECO:0000256" key="7">
    <source>
        <dbReference type="ARBA" id="ARBA00022490"/>
    </source>
</evidence>
<keyword evidence="9 19" id="KW-0285">Flavoprotein</keyword>
<proteinExistence type="inferred from homology"/>
<dbReference type="Pfam" id="PF01565">
    <property type="entry name" value="FAD_binding_4"/>
    <property type="match status" value="1"/>
</dbReference>
<dbReference type="InterPro" id="IPR036635">
    <property type="entry name" value="MurB_C_sf"/>
</dbReference>
<dbReference type="GO" id="GO:0071949">
    <property type="term" value="F:FAD binding"/>
    <property type="evidence" value="ECO:0007669"/>
    <property type="project" value="InterPro"/>
</dbReference>
<evidence type="ECO:0000256" key="17">
    <source>
        <dbReference type="ARBA" id="ARBA00031026"/>
    </source>
</evidence>
<keyword evidence="16 19" id="KW-0961">Cell wall biogenesis/degradation</keyword>
<gene>
    <name evidence="19 21" type="primary">murB</name>
    <name evidence="21" type="ORF">ENS59_13305</name>
</gene>
<comment type="catalytic activity">
    <reaction evidence="18 19">
        <text>UDP-N-acetyl-alpha-D-muramate + NADP(+) = UDP-N-acetyl-3-O-(1-carboxyvinyl)-alpha-D-glucosamine + NADPH + H(+)</text>
        <dbReference type="Rhea" id="RHEA:12248"/>
        <dbReference type="ChEBI" id="CHEBI:15378"/>
        <dbReference type="ChEBI" id="CHEBI:57783"/>
        <dbReference type="ChEBI" id="CHEBI:58349"/>
        <dbReference type="ChEBI" id="CHEBI:68483"/>
        <dbReference type="ChEBI" id="CHEBI:70757"/>
        <dbReference type="EC" id="1.3.1.98"/>
    </reaction>
</comment>
<sequence>MEKINTQETLQGEVRFDEPMALHTTFKVGGPADVWVRPEGPGFPRYSACLLQTAKEEGVPVFMLGGGANLVVSDRGIRGIVLDTTGWSGWQIDESSVLFYAGTEVDRAVSVCADHNREGLAFLAGMPGSIGGAIWMNARCYNWSISDVLLATWILNEQFEEEWVPFRPEEFDYKISPFQHRPVLILGGRFKTNPGDRSALLAEMQSYRKDRETKGHYTLPSAGSAFKNNHAFGKPTGKIIDELGLRGLSLGGAKVADWHGNIIVNTGTATARDIYLLTELVKQRVKVSLGYELECEILFAGDWDPELKRA</sequence>
<dbReference type="Gene3D" id="3.30.43.10">
    <property type="entry name" value="Uridine Diphospho-n-acetylenolpyruvylglucosamine Reductase, domain 2"/>
    <property type="match status" value="1"/>
</dbReference>
<comment type="caution">
    <text evidence="19">Lacks conserved residue(s) required for the propagation of feature annotation.</text>
</comment>
<feature type="active site" description="Proton donor" evidence="19">
    <location>
        <position position="224"/>
    </location>
</feature>
<dbReference type="GO" id="GO:0009252">
    <property type="term" value="P:peptidoglycan biosynthetic process"/>
    <property type="evidence" value="ECO:0007669"/>
    <property type="project" value="UniProtKB-UniRule"/>
</dbReference>
<dbReference type="AlphaFoldDB" id="A0A7C3IFG8"/>
<dbReference type="GO" id="GO:0005829">
    <property type="term" value="C:cytosol"/>
    <property type="evidence" value="ECO:0007669"/>
    <property type="project" value="TreeGrafter"/>
</dbReference>
<feature type="domain" description="FAD-binding PCMH-type" evidence="20">
    <location>
        <begin position="28"/>
        <end position="195"/>
    </location>
</feature>
<evidence type="ECO:0000256" key="16">
    <source>
        <dbReference type="ARBA" id="ARBA00023316"/>
    </source>
</evidence>
<keyword evidence="10 19" id="KW-0274">FAD</keyword>
<evidence type="ECO:0000256" key="3">
    <source>
        <dbReference type="ARBA" id="ARBA00004496"/>
    </source>
</evidence>
<dbReference type="InterPro" id="IPR016169">
    <property type="entry name" value="FAD-bd_PCMH_sub2"/>
</dbReference>
<evidence type="ECO:0000256" key="18">
    <source>
        <dbReference type="ARBA" id="ARBA00048914"/>
    </source>
</evidence>
<evidence type="ECO:0000256" key="5">
    <source>
        <dbReference type="ARBA" id="ARBA00012518"/>
    </source>
</evidence>
<comment type="pathway">
    <text evidence="4 19">Cell wall biogenesis; peptidoglycan biosynthesis.</text>
</comment>
<evidence type="ECO:0000256" key="13">
    <source>
        <dbReference type="ARBA" id="ARBA00022984"/>
    </source>
</evidence>
<dbReference type="GO" id="GO:0071555">
    <property type="term" value="P:cell wall organization"/>
    <property type="evidence" value="ECO:0007669"/>
    <property type="project" value="UniProtKB-KW"/>
</dbReference>
<dbReference type="GO" id="GO:0008360">
    <property type="term" value="P:regulation of cell shape"/>
    <property type="evidence" value="ECO:0007669"/>
    <property type="project" value="UniProtKB-KW"/>
</dbReference>
<evidence type="ECO:0000256" key="19">
    <source>
        <dbReference type="HAMAP-Rule" id="MF_00037"/>
    </source>
</evidence>
<evidence type="ECO:0000256" key="10">
    <source>
        <dbReference type="ARBA" id="ARBA00022827"/>
    </source>
</evidence>
<protein>
    <recommendedName>
        <fullName evidence="6 19">UDP-N-acetylenolpyruvoylglucosamine reductase</fullName>
        <ecNumber evidence="5 19">1.3.1.98</ecNumber>
    </recommendedName>
    <alternativeName>
        <fullName evidence="17 19">UDP-N-acetylmuramate dehydrogenase</fullName>
    </alternativeName>
</protein>
<evidence type="ECO:0000256" key="8">
    <source>
        <dbReference type="ARBA" id="ARBA00022618"/>
    </source>
</evidence>
<dbReference type="SUPFAM" id="SSF56176">
    <property type="entry name" value="FAD-binding/transporter-associated domain-like"/>
    <property type="match status" value="1"/>
</dbReference>
<dbReference type="InterPro" id="IPR016167">
    <property type="entry name" value="FAD-bd_PCMH_sub1"/>
</dbReference>
<dbReference type="Pfam" id="PF02873">
    <property type="entry name" value="MurB_C"/>
    <property type="match status" value="1"/>
</dbReference>
<comment type="cofactor">
    <cofactor evidence="1 19">
        <name>FAD</name>
        <dbReference type="ChEBI" id="CHEBI:57692"/>
    </cofactor>
</comment>
<comment type="subcellular location">
    <subcellularLocation>
        <location evidence="3 19">Cytoplasm</location>
    </subcellularLocation>
</comment>
<evidence type="ECO:0000256" key="1">
    <source>
        <dbReference type="ARBA" id="ARBA00001974"/>
    </source>
</evidence>
<keyword evidence="15 19" id="KW-0131">Cell cycle</keyword>
<dbReference type="PANTHER" id="PTHR21071">
    <property type="entry name" value="UDP-N-ACETYLENOLPYRUVOYLGLUCOSAMINE REDUCTASE"/>
    <property type="match status" value="1"/>
</dbReference>